<keyword evidence="9" id="KW-0328">Glycosyltransferase</keyword>
<keyword evidence="2" id="KW-1003">Cell membrane</keyword>
<proteinExistence type="inferred from homology"/>
<keyword evidence="3 9" id="KW-0808">Transferase</keyword>
<evidence type="ECO:0000256" key="8">
    <source>
        <dbReference type="SAM" id="Phobius"/>
    </source>
</evidence>
<keyword evidence="6 8" id="KW-0472">Membrane</keyword>
<feature type="transmembrane region" description="Helical" evidence="8">
    <location>
        <begin position="248"/>
        <end position="270"/>
    </location>
</feature>
<feature type="transmembrane region" description="Helical" evidence="8">
    <location>
        <begin position="194"/>
        <end position="213"/>
    </location>
</feature>
<feature type="transmembrane region" description="Helical" evidence="8">
    <location>
        <begin position="138"/>
        <end position="157"/>
    </location>
</feature>
<dbReference type="InterPro" id="IPR018584">
    <property type="entry name" value="GT87"/>
</dbReference>
<dbReference type="Proteomes" id="UP000282084">
    <property type="component" value="Unassembled WGS sequence"/>
</dbReference>
<gene>
    <name evidence="9" type="ORF">C8E97_3197</name>
</gene>
<organism evidence="9 10">
    <name type="scientific">Saccharothrix australiensis</name>
    <dbReference type="NCBI Taxonomy" id="2072"/>
    <lineage>
        <taxon>Bacteria</taxon>
        <taxon>Bacillati</taxon>
        <taxon>Actinomycetota</taxon>
        <taxon>Actinomycetes</taxon>
        <taxon>Pseudonocardiales</taxon>
        <taxon>Pseudonocardiaceae</taxon>
        <taxon>Saccharothrix</taxon>
    </lineage>
</organism>
<feature type="transmembrane region" description="Helical" evidence="8">
    <location>
        <begin position="97"/>
        <end position="117"/>
    </location>
</feature>
<reference evidence="9 10" key="1">
    <citation type="submission" date="2018-10" db="EMBL/GenBank/DDBJ databases">
        <title>Sequencing the genomes of 1000 actinobacteria strains.</title>
        <authorList>
            <person name="Klenk H.-P."/>
        </authorList>
    </citation>
    <scope>NUCLEOTIDE SEQUENCE [LARGE SCALE GENOMIC DNA]</scope>
    <source>
        <strain evidence="9 10">DSM 43800</strain>
    </source>
</reference>
<feature type="transmembrane region" description="Helical" evidence="8">
    <location>
        <begin position="12"/>
        <end position="36"/>
    </location>
</feature>
<keyword evidence="10" id="KW-1185">Reference proteome</keyword>
<dbReference type="GO" id="GO:0016758">
    <property type="term" value="F:hexosyltransferase activity"/>
    <property type="evidence" value="ECO:0007669"/>
    <property type="project" value="InterPro"/>
</dbReference>
<sequence length="387" mass="40394">MIDTARRPPPAAFRTTAIASGAVACALVVAALVWWARGWPLGIDSAVYRSGALAVLNGEPLYERLTATPDWSPDLPFAYPPSAALVFLPLAALPTQLAWGVLAAATALGLGAVARVVHPGAGWALPLLLVLEPVWRTIGLGQVNVVLMALVLVDLVALRGSRFSGVLVGLAAAIKLTPLVFVLHLLVTRRGADALRALGAFALAGCAGFALLPGDAVRYWSSTVFGANSALSNAWSGNQSLNGLVRRFAGDSFVLVLLVLAGVVGAVFLARALDDRGDGVGAVLVTAFCGLLVSPISWTHHWVWVFPLCLVVLGRVRRPWSAVVGIVALFSGWTFAAVPRGDGRELAWTPLESLVGNAYVLGAVVGGAVVVHAVRARRRASRAGLRV</sequence>
<dbReference type="PROSITE" id="PS51257">
    <property type="entry name" value="PROKAR_LIPOPROTEIN"/>
    <property type="match status" value="1"/>
</dbReference>
<evidence type="ECO:0000256" key="1">
    <source>
        <dbReference type="ARBA" id="ARBA00004651"/>
    </source>
</evidence>
<evidence type="ECO:0000256" key="7">
    <source>
        <dbReference type="ARBA" id="ARBA00024033"/>
    </source>
</evidence>
<comment type="similarity">
    <text evidence="7">Belongs to the glycosyltransferase 87 family.</text>
</comment>
<evidence type="ECO:0000256" key="4">
    <source>
        <dbReference type="ARBA" id="ARBA00022692"/>
    </source>
</evidence>
<evidence type="ECO:0000313" key="10">
    <source>
        <dbReference type="Proteomes" id="UP000282084"/>
    </source>
</evidence>
<accession>A0A495W1E2</accession>
<dbReference type="AlphaFoldDB" id="A0A495W1E2"/>
<evidence type="ECO:0000256" key="6">
    <source>
        <dbReference type="ARBA" id="ARBA00023136"/>
    </source>
</evidence>
<feature type="transmembrane region" description="Helical" evidence="8">
    <location>
        <begin position="320"/>
        <end position="338"/>
    </location>
</feature>
<evidence type="ECO:0000256" key="3">
    <source>
        <dbReference type="ARBA" id="ARBA00022679"/>
    </source>
</evidence>
<keyword evidence="4 8" id="KW-0812">Transmembrane</keyword>
<dbReference type="GO" id="GO:0005886">
    <property type="term" value="C:plasma membrane"/>
    <property type="evidence" value="ECO:0007669"/>
    <property type="project" value="UniProtKB-SubCell"/>
</dbReference>
<evidence type="ECO:0000256" key="5">
    <source>
        <dbReference type="ARBA" id="ARBA00022989"/>
    </source>
</evidence>
<keyword evidence="5 8" id="KW-1133">Transmembrane helix</keyword>
<feature type="transmembrane region" description="Helical" evidence="8">
    <location>
        <begin position="163"/>
        <end position="187"/>
    </location>
</feature>
<dbReference type="Pfam" id="PF09594">
    <property type="entry name" value="GT87"/>
    <property type="match status" value="1"/>
</dbReference>
<dbReference type="EMBL" id="RBXO01000001">
    <property type="protein sequence ID" value="RKT54553.1"/>
    <property type="molecule type" value="Genomic_DNA"/>
</dbReference>
<feature type="transmembrane region" description="Helical" evidence="8">
    <location>
        <begin position="358"/>
        <end position="376"/>
    </location>
</feature>
<name>A0A495W1E2_9PSEU</name>
<evidence type="ECO:0000256" key="2">
    <source>
        <dbReference type="ARBA" id="ARBA00022475"/>
    </source>
</evidence>
<evidence type="ECO:0000313" key="9">
    <source>
        <dbReference type="EMBL" id="RKT54553.1"/>
    </source>
</evidence>
<dbReference type="RefSeq" id="WP_246018916.1">
    <property type="nucleotide sequence ID" value="NZ_RBXO01000001.1"/>
</dbReference>
<protein>
    <submittedName>
        <fullName evidence="9">Alpha-1,2-mannosyltransferase</fullName>
    </submittedName>
</protein>
<feature type="transmembrane region" description="Helical" evidence="8">
    <location>
        <begin position="282"/>
        <end position="313"/>
    </location>
</feature>
<comment type="subcellular location">
    <subcellularLocation>
        <location evidence="1">Cell membrane</location>
        <topology evidence="1">Multi-pass membrane protein</topology>
    </subcellularLocation>
</comment>
<comment type="caution">
    <text evidence="9">The sequence shown here is derived from an EMBL/GenBank/DDBJ whole genome shotgun (WGS) entry which is preliminary data.</text>
</comment>